<comment type="caution">
    <text evidence="2">The sequence shown here is derived from an EMBL/GenBank/DDBJ whole genome shotgun (WGS) entry which is preliminary data.</text>
</comment>
<gene>
    <name evidence="2" type="ORF">M5K25_008464</name>
</gene>
<dbReference type="EMBL" id="JANQDX010000007">
    <property type="protein sequence ID" value="KAL0921398.1"/>
    <property type="molecule type" value="Genomic_DNA"/>
</dbReference>
<proteinExistence type="predicted"/>
<dbReference type="AlphaFoldDB" id="A0ABD0V9X9"/>
<reference evidence="2 3" key="1">
    <citation type="journal article" date="2024" name="Plant Biotechnol. J.">
        <title>Dendrobium thyrsiflorum genome and its molecular insights into genes involved in important horticultural traits.</title>
        <authorList>
            <person name="Chen B."/>
            <person name="Wang J.Y."/>
            <person name="Zheng P.J."/>
            <person name="Li K.L."/>
            <person name="Liang Y.M."/>
            <person name="Chen X.F."/>
            <person name="Zhang C."/>
            <person name="Zhao X."/>
            <person name="He X."/>
            <person name="Zhang G.Q."/>
            <person name="Liu Z.J."/>
            <person name="Xu Q."/>
        </authorList>
    </citation>
    <scope>NUCLEOTIDE SEQUENCE [LARGE SCALE GENOMIC DNA]</scope>
    <source>
        <strain evidence="2">GZMU011</strain>
    </source>
</reference>
<evidence type="ECO:0000313" key="3">
    <source>
        <dbReference type="Proteomes" id="UP001552299"/>
    </source>
</evidence>
<evidence type="ECO:0000313" key="2">
    <source>
        <dbReference type="EMBL" id="KAL0921398.1"/>
    </source>
</evidence>
<organism evidence="2 3">
    <name type="scientific">Dendrobium thyrsiflorum</name>
    <name type="common">Pinecone-like raceme dendrobium</name>
    <name type="synonym">Orchid</name>
    <dbReference type="NCBI Taxonomy" id="117978"/>
    <lineage>
        <taxon>Eukaryota</taxon>
        <taxon>Viridiplantae</taxon>
        <taxon>Streptophyta</taxon>
        <taxon>Embryophyta</taxon>
        <taxon>Tracheophyta</taxon>
        <taxon>Spermatophyta</taxon>
        <taxon>Magnoliopsida</taxon>
        <taxon>Liliopsida</taxon>
        <taxon>Asparagales</taxon>
        <taxon>Orchidaceae</taxon>
        <taxon>Epidendroideae</taxon>
        <taxon>Malaxideae</taxon>
        <taxon>Dendrobiinae</taxon>
        <taxon>Dendrobium</taxon>
    </lineage>
</organism>
<sequence>MDGNGRRFLAQRSRGVLRWPDPRELRAEDPRICCSTALVFSYLELINPSTLVGPIFLEVRKVKCALVKGQLRVKGHLSKAKDLRPPPTPPPTTTSGHRQPPPATTSGHHRPPPQPPPATTSSHLWPPPAATADQHLRPPPATTSGHHLRPPPTTSGHRQPPTSSPPATTFILHCNHFTSNQTKKIPYAILFVKDPST</sequence>
<protein>
    <submittedName>
        <fullName evidence="2">Uncharacterized protein</fullName>
    </submittedName>
</protein>
<keyword evidence="3" id="KW-1185">Reference proteome</keyword>
<feature type="region of interest" description="Disordered" evidence="1">
    <location>
        <begin position="76"/>
        <end position="168"/>
    </location>
</feature>
<name>A0ABD0V9X9_DENTH</name>
<dbReference type="Proteomes" id="UP001552299">
    <property type="component" value="Unassembled WGS sequence"/>
</dbReference>
<evidence type="ECO:0000256" key="1">
    <source>
        <dbReference type="SAM" id="MobiDB-lite"/>
    </source>
</evidence>
<feature type="compositionally biased region" description="Polar residues" evidence="1">
    <location>
        <begin position="154"/>
        <end position="167"/>
    </location>
</feature>
<accession>A0ABD0V9X9</accession>